<dbReference type="HAMAP" id="MF_00031">
    <property type="entry name" value="DNA_HJ_migration_RuvA"/>
    <property type="match status" value="1"/>
</dbReference>
<evidence type="ECO:0000256" key="3">
    <source>
        <dbReference type="ARBA" id="ARBA00023125"/>
    </source>
</evidence>
<dbReference type="Proteomes" id="UP000182264">
    <property type="component" value="Chromosome"/>
</dbReference>
<dbReference type="Pfam" id="PF14520">
    <property type="entry name" value="HHH_5"/>
    <property type="match status" value="1"/>
</dbReference>
<dbReference type="SUPFAM" id="SSF47781">
    <property type="entry name" value="RuvA domain 2-like"/>
    <property type="match status" value="1"/>
</dbReference>
<evidence type="ECO:0000256" key="2">
    <source>
        <dbReference type="ARBA" id="ARBA00022763"/>
    </source>
</evidence>
<feature type="region of interest" description="Domain III" evidence="6">
    <location>
        <begin position="147"/>
        <end position="198"/>
    </location>
</feature>
<comment type="domain">
    <text evidence="6">Has three domains with a flexible linker between the domains II and III and assumes an 'L' shape. Domain III is highly mobile and contacts RuvB.</text>
</comment>
<dbReference type="InterPro" id="IPR000085">
    <property type="entry name" value="RuvA"/>
</dbReference>
<name>A0A1L3GH33_SYNAC</name>
<keyword evidence="4 6" id="KW-0233">DNA recombination</keyword>
<dbReference type="SUPFAM" id="SSF46929">
    <property type="entry name" value="DNA helicase RuvA subunit, C-terminal domain"/>
    <property type="match status" value="1"/>
</dbReference>
<organism evidence="8 9">
    <name type="scientific">Syntrophotalea acetylenica</name>
    <name type="common">Pelobacter acetylenicus</name>
    <dbReference type="NCBI Taxonomy" id="29542"/>
    <lineage>
        <taxon>Bacteria</taxon>
        <taxon>Pseudomonadati</taxon>
        <taxon>Thermodesulfobacteriota</taxon>
        <taxon>Desulfuromonadia</taxon>
        <taxon>Desulfuromonadales</taxon>
        <taxon>Syntrophotaleaceae</taxon>
        <taxon>Syntrophotalea</taxon>
    </lineage>
</organism>
<comment type="function">
    <text evidence="6">The RuvA-RuvB-RuvC complex processes Holliday junction (HJ) DNA during genetic recombination and DNA repair, while the RuvA-RuvB complex plays an important role in the rescue of blocked DNA replication forks via replication fork reversal (RFR). RuvA specifically binds to HJ cruciform DNA, conferring on it an open structure. The RuvB hexamer acts as an ATP-dependent pump, pulling dsDNA into and through the RuvAB complex. HJ branch migration allows RuvC to scan DNA until it finds its consensus sequence, where it cleaves and resolves the cruciform DNA.</text>
</comment>
<comment type="caution">
    <text evidence="6">Lacks conserved residue(s) required for the propagation of feature annotation.</text>
</comment>
<keyword evidence="8" id="KW-0067">ATP-binding</keyword>
<dbReference type="Gene3D" id="2.40.50.140">
    <property type="entry name" value="Nucleic acid-binding proteins"/>
    <property type="match status" value="1"/>
</dbReference>
<dbReference type="GO" id="GO:0048476">
    <property type="term" value="C:Holliday junction resolvase complex"/>
    <property type="evidence" value="ECO:0007669"/>
    <property type="project" value="UniProtKB-UniRule"/>
</dbReference>
<dbReference type="STRING" id="29542.A6070_03715"/>
<keyword evidence="9" id="KW-1185">Reference proteome</keyword>
<evidence type="ECO:0000256" key="5">
    <source>
        <dbReference type="ARBA" id="ARBA00023204"/>
    </source>
</evidence>
<gene>
    <name evidence="6" type="primary">ruvA</name>
    <name evidence="8" type="ORF">A7E75_09715</name>
</gene>
<keyword evidence="5 6" id="KW-0234">DNA repair</keyword>
<dbReference type="GO" id="GO:0006281">
    <property type="term" value="P:DNA repair"/>
    <property type="evidence" value="ECO:0007669"/>
    <property type="project" value="UniProtKB-UniRule"/>
</dbReference>
<sequence>MIAVLNGQLIHKSISQIILDVGGVGYRLLIPLSTYYALPDEGLVRLQVHTHVREDALLLFGFWSSSEKELFGLLLSVSGVGPKVALNILSHMPAAELHQALSQGNAKQLATVPGIGKKTAERLVLELRDKVTSLAGSAAGSKTPPVPAPCDFRDDALSALVNLGYKENLSRKALDSLDLDAGTPLEEILKQALKILMR</sequence>
<dbReference type="Pfam" id="PF01330">
    <property type="entry name" value="RuvA_N"/>
    <property type="match status" value="1"/>
</dbReference>
<evidence type="ECO:0000256" key="6">
    <source>
        <dbReference type="HAMAP-Rule" id="MF_00031"/>
    </source>
</evidence>
<dbReference type="KEGG" id="pace:A6070_03715"/>
<evidence type="ECO:0000313" key="9">
    <source>
        <dbReference type="Proteomes" id="UP000182264"/>
    </source>
</evidence>
<keyword evidence="2 6" id="KW-0227">DNA damage</keyword>
<dbReference type="RefSeq" id="WP_072287107.1">
    <property type="nucleotide sequence ID" value="NZ_CP015455.1"/>
</dbReference>
<dbReference type="SUPFAM" id="SSF50249">
    <property type="entry name" value="Nucleic acid-binding proteins"/>
    <property type="match status" value="1"/>
</dbReference>
<dbReference type="GO" id="GO:0000400">
    <property type="term" value="F:four-way junction DNA binding"/>
    <property type="evidence" value="ECO:0007669"/>
    <property type="project" value="UniProtKB-UniRule"/>
</dbReference>
<comment type="similarity">
    <text evidence="6">Belongs to the RuvA family.</text>
</comment>
<keyword evidence="8" id="KW-0378">Hydrolase</keyword>
<comment type="subcellular location">
    <subcellularLocation>
        <location evidence="6">Cytoplasm</location>
    </subcellularLocation>
</comment>
<dbReference type="GO" id="GO:0006310">
    <property type="term" value="P:DNA recombination"/>
    <property type="evidence" value="ECO:0007669"/>
    <property type="project" value="UniProtKB-UniRule"/>
</dbReference>
<dbReference type="InterPro" id="IPR011114">
    <property type="entry name" value="RuvA_C"/>
</dbReference>
<evidence type="ECO:0000256" key="4">
    <source>
        <dbReference type="ARBA" id="ARBA00023172"/>
    </source>
</evidence>
<dbReference type="InterPro" id="IPR003583">
    <property type="entry name" value="Hlx-hairpin-Hlx_DNA-bd_motif"/>
</dbReference>
<dbReference type="EMBL" id="CP015518">
    <property type="protein sequence ID" value="APG25257.1"/>
    <property type="molecule type" value="Genomic_DNA"/>
</dbReference>
<feature type="domain" description="Helix-hairpin-helix DNA-binding motif class 1" evidence="7">
    <location>
        <begin position="72"/>
        <end position="91"/>
    </location>
</feature>
<dbReference type="InterPro" id="IPR010994">
    <property type="entry name" value="RuvA_2-like"/>
</dbReference>
<keyword evidence="3 6" id="KW-0238">DNA-binding</keyword>
<dbReference type="Pfam" id="PF07499">
    <property type="entry name" value="RuvA_C"/>
    <property type="match status" value="1"/>
</dbReference>
<keyword evidence="8" id="KW-0547">Nucleotide-binding</keyword>
<proteinExistence type="inferred from homology"/>
<evidence type="ECO:0000259" key="7">
    <source>
        <dbReference type="SMART" id="SM00278"/>
    </source>
</evidence>
<dbReference type="GO" id="GO:0009379">
    <property type="term" value="C:Holliday junction helicase complex"/>
    <property type="evidence" value="ECO:0007669"/>
    <property type="project" value="InterPro"/>
</dbReference>
<dbReference type="AlphaFoldDB" id="A0A1L3GH33"/>
<dbReference type="CDD" id="cd14332">
    <property type="entry name" value="UBA_RuvA_C"/>
    <property type="match status" value="1"/>
</dbReference>
<dbReference type="Gene3D" id="1.10.150.20">
    <property type="entry name" value="5' to 3' exonuclease, C-terminal subdomain"/>
    <property type="match status" value="1"/>
</dbReference>
<dbReference type="InterPro" id="IPR012340">
    <property type="entry name" value="NA-bd_OB-fold"/>
</dbReference>
<dbReference type="OrthoDB" id="5293449at2"/>
<dbReference type="InterPro" id="IPR013849">
    <property type="entry name" value="DNA_helicase_Holl-junc_RuvA_I"/>
</dbReference>
<dbReference type="GO" id="GO:0005737">
    <property type="term" value="C:cytoplasm"/>
    <property type="evidence" value="ECO:0007669"/>
    <property type="project" value="UniProtKB-SubCell"/>
</dbReference>
<comment type="subunit">
    <text evidence="6">Homotetramer. Forms an RuvA(8)-RuvB(12)-Holliday junction (HJ) complex. HJ DNA is sandwiched between 2 RuvA tetramers; dsDNA enters through RuvA and exits via RuvB. An RuvB hexamer assembles on each DNA strand where it exits the tetramer. Each RuvB hexamer is contacted by two RuvA subunits (via domain III) on 2 adjacent RuvB subunits; this complex drives branch migration. In the full resolvosome a probable DNA-RuvA(4)-RuvB(12)-RuvC(2) complex forms which resolves the HJ.</text>
</comment>
<feature type="domain" description="Helix-hairpin-helix DNA-binding motif class 1" evidence="7">
    <location>
        <begin position="107"/>
        <end position="126"/>
    </location>
</feature>
<dbReference type="NCBIfam" id="TIGR00084">
    <property type="entry name" value="ruvA"/>
    <property type="match status" value="1"/>
</dbReference>
<dbReference type="SMART" id="SM00278">
    <property type="entry name" value="HhH1"/>
    <property type="match status" value="2"/>
</dbReference>
<keyword evidence="1 6" id="KW-0963">Cytoplasm</keyword>
<evidence type="ECO:0000256" key="1">
    <source>
        <dbReference type="ARBA" id="ARBA00022490"/>
    </source>
</evidence>
<dbReference type="GO" id="GO:0009378">
    <property type="term" value="F:four-way junction helicase activity"/>
    <property type="evidence" value="ECO:0007669"/>
    <property type="project" value="InterPro"/>
</dbReference>
<protein>
    <recommendedName>
        <fullName evidence="6">Holliday junction branch migration complex subunit RuvA</fullName>
    </recommendedName>
</protein>
<dbReference type="Gene3D" id="1.10.8.10">
    <property type="entry name" value="DNA helicase RuvA subunit, C-terminal domain"/>
    <property type="match status" value="1"/>
</dbReference>
<accession>A0A1L3GH33</accession>
<dbReference type="InterPro" id="IPR036267">
    <property type="entry name" value="RuvA_C_sf"/>
</dbReference>
<evidence type="ECO:0000313" key="8">
    <source>
        <dbReference type="EMBL" id="APG25257.1"/>
    </source>
</evidence>
<keyword evidence="8" id="KW-0347">Helicase</keyword>
<dbReference type="GO" id="GO:0005524">
    <property type="term" value="F:ATP binding"/>
    <property type="evidence" value="ECO:0007669"/>
    <property type="project" value="InterPro"/>
</dbReference>
<reference evidence="8 9" key="1">
    <citation type="journal article" date="2017" name="Genome Announc.">
        <title>Complete Genome Sequences of Two Acetylene-Fermenting Pelobacter acetylenicus Strains.</title>
        <authorList>
            <person name="Sutton J.M."/>
            <person name="Baesman S.M."/>
            <person name="Fierst J.L."/>
            <person name="Poret-Peterson A.T."/>
            <person name="Oremland R.S."/>
            <person name="Dunlap D.S."/>
            <person name="Akob D.M."/>
        </authorList>
    </citation>
    <scope>NUCLEOTIDE SEQUENCE [LARGE SCALE GENOMIC DNA]</scope>
    <source>
        <strain evidence="8 9">DSM 3247</strain>
    </source>
</reference>